<feature type="transmembrane region" description="Helical" evidence="1">
    <location>
        <begin position="210"/>
        <end position="230"/>
    </location>
</feature>
<keyword evidence="1" id="KW-0472">Membrane</keyword>
<name>A0A2Z2M5U4_THEGO</name>
<organism evidence="2 3">
    <name type="scientific">Thermococcus gorgonarius</name>
    <dbReference type="NCBI Taxonomy" id="71997"/>
    <lineage>
        <taxon>Archaea</taxon>
        <taxon>Methanobacteriati</taxon>
        <taxon>Methanobacteriota</taxon>
        <taxon>Thermococci</taxon>
        <taxon>Thermococcales</taxon>
        <taxon>Thermococcaceae</taxon>
        <taxon>Thermococcus</taxon>
    </lineage>
</organism>
<evidence type="ECO:0000313" key="2">
    <source>
        <dbReference type="EMBL" id="ASJ00459.1"/>
    </source>
</evidence>
<evidence type="ECO:0000256" key="1">
    <source>
        <dbReference type="SAM" id="Phobius"/>
    </source>
</evidence>
<proteinExistence type="predicted"/>
<accession>A0A2Z2M5U4</accession>
<dbReference type="AlphaFoldDB" id="A0A2Z2M5U4"/>
<keyword evidence="1" id="KW-0812">Transmembrane</keyword>
<keyword evidence="3" id="KW-1185">Reference proteome</keyword>
<feature type="transmembrane region" description="Helical" evidence="1">
    <location>
        <begin position="184"/>
        <end position="203"/>
    </location>
</feature>
<evidence type="ECO:0000313" key="3">
    <source>
        <dbReference type="Proteomes" id="UP000250134"/>
    </source>
</evidence>
<dbReference type="EMBL" id="CP014855">
    <property type="protein sequence ID" value="ASJ00459.1"/>
    <property type="molecule type" value="Genomic_DNA"/>
</dbReference>
<dbReference type="KEGG" id="tgg:A3K92_02660"/>
<reference evidence="2 3" key="1">
    <citation type="submission" date="2016-03" db="EMBL/GenBank/DDBJ databases">
        <title>Complete genome sequence of Thermococcus gorgonarius.</title>
        <authorList>
            <person name="Oger P.M."/>
        </authorList>
    </citation>
    <scope>NUCLEOTIDE SEQUENCE [LARGE SCALE GENOMIC DNA]</scope>
    <source>
        <strain evidence="2 3">W-12</strain>
    </source>
</reference>
<protein>
    <submittedName>
        <fullName evidence="2">Uncharacterized protein</fullName>
    </submittedName>
</protein>
<keyword evidence="1" id="KW-1133">Transmembrane helix</keyword>
<gene>
    <name evidence="2" type="ORF">A3K92_02660</name>
</gene>
<feature type="transmembrane region" description="Helical" evidence="1">
    <location>
        <begin position="409"/>
        <end position="429"/>
    </location>
</feature>
<sequence length="433" mass="48989">MDSRWILTLIATVLLVSLLIPGEVYSPPNVPYLKENYDVYQEVPSRVATLLCGAETREYYEYLVNWTLGFPHYHVYWGAGGSLRTTIVVGNWSSFKKSLPYGCEIISLKELSKEPTISHDLALYNASLILENLTKGTPDYEKLKPFFSFASYSPQDSEIPKTNNTHVEVILIGTGDTEFVWKPFVFVWAIVMALSAVSLFTSWKRKKKAIFVSFVIILLLGAFFVGKVLYLEHEKAEWNRNVASVLSLKGMGGECWPVVGVINVPSDSSADSIPRALQLINESHAKILEVSFEDYIVKLEVGVNPESYEELAKEAEELGLQADIFPRSEVSEITEQIRRSYERQEELIETLKKYLLKLPPSERNAVERFIELQKQFLEETEKQLNASKNCYEIGIAIPTEYGVVQYSSLSGFLAKLVLLVVGIALVVSWRSDR</sequence>
<dbReference type="Proteomes" id="UP000250134">
    <property type="component" value="Chromosome"/>
</dbReference>